<dbReference type="InterPro" id="IPR050109">
    <property type="entry name" value="HTH-type_TetR-like_transc_reg"/>
</dbReference>
<dbReference type="Pfam" id="PF00440">
    <property type="entry name" value="TetR_N"/>
    <property type="match status" value="1"/>
</dbReference>
<dbReference type="AlphaFoldDB" id="A0A7X0NW80"/>
<dbReference type="InterPro" id="IPR041484">
    <property type="entry name" value="TetR_C_25"/>
</dbReference>
<dbReference type="PROSITE" id="PS50977">
    <property type="entry name" value="HTH_TETR_2"/>
    <property type="match status" value="1"/>
</dbReference>
<dbReference type="Pfam" id="PF17933">
    <property type="entry name" value="TetR_C_25"/>
    <property type="match status" value="1"/>
</dbReference>
<dbReference type="InterPro" id="IPR009057">
    <property type="entry name" value="Homeodomain-like_sf"/>
</dbReference>
<sequence>MRSAEDDLTARARIRNAALELFGAEGVGGVSLRAVAQRAGVSHALVLHHFGTKEGLRKACDDYVISLVRDTPDADLGDTAGLAAMLEAGTAVRRYLGRAFLDSTPEAAALFDEIVAYTGQWLEQGVREGWVQPSDDPPARAAMYVTWLLAPLAFGEHLARSLGVADVHDMRTLLRFSRAGIEIFTRGVFADERALEAWDAVRDERGPQRGSR</sequence>
<keyword evidence="1 2" id="KW-0238">DNA-binding</keyword>
<dbReference type="EMBL" id="JACHMI010000001">
    <property type="protein sequence ID" value="MBB6550536.1"/>
    <property type="molecule type" value="Genomic_DNA"/>
</dbReference>
<dbReference type="PANTHER" id="PTHR30055">
    <property type="entry name" value="HTH-TYPE TRANSCRIPTIONAL REGULATOR RUTR"/>
    <property type="match status" value="1"/>
</dbReference>
<protein>
    <submittedName>
        <fullName evidence="4">AcrR family transcriptional regulator</fullName>
    </submittedName>
</protein>
<dbReference type="RefSeq" id="WP_185104791.1">
    <property type="nucleotide sequence ID" value="NZ_JACHMI010000001.1"/>
</dbReference>
<dbReference type="GO" id="GO:0000976">
    <property type="term" value="F:transcription cis-regulatory region binding"/>
    <property type="evidence" value="ECO:0007669"/>
    <property type="project" value="TreeGrafter"/>
</dbReference>
<proteinExistence type="predicted"/>
<evidence type="ECO:0000256" key="1">
    <source>
        <dbReference type="ARBA" id="ARBA00023125"/>
    </source>
</evidence>
<dbReference type="PANTHER" id="PTHR30055:SF233">
    <property type="entry name" value="REGULATORY PROTEIN TETR"/>
    <property type="match status" value="1"/>
</dbReference>
<feature type="domain" description="HTH tetR-type" evidence="3">
    <location>
        <begin position="8"/>
        <end position="68"/>
    </location>
</feature>
<dbReference type="Gene3D" id="1.10.357.10">
    <property type="entry name" value="Tetracycline Repressor, domain 2"/>
    <property type="match status" value="1"/>
</dbReference>
<gene>
    <name evidence="4" type="ORF">HD593_005331</name>
</gene>
<evidence type="ECO:0000313" key="5">
    <source>
        <dbReference type="Proteomes" id="UP000565579"/>
    </source>
</evidence>
<dbReference type="PRINTS" id="PR00455">
    <property type="entry name" value="HTHTETR"/>
</dbReference>
<reference evidence="4 5" key="1">
    <citation type="submission" date="2020-08" db="EMBL/GenBank/DDBJ databases">
        <title>Sequencing the genomes of 1000 actinobacteria strains.</title>
        <authorList>
            <person name="Klenk H.-P."/>
        </authorList>
    </citation>
    <scope>NUCLEOTIDE SEQUENCE [LARGE SCALE GENOMIC DNA]</scope>
    <source>
        <strain evidence="4 5">DSM 43768</strain>
    </source>
</reference>
<evidence type="ECO:0000259" key="3">
    <source>
        <dbReference type="PROSITE" id="PS50977"/>
    </source>
</evidence>
<feature type="DNA-binding region" description="H-T-H motif" evidence="2">
    <location>
        <begin position="31"/>
        <end position="50"/>
    </location>
</feature>
<dbReference type="InterPro" id="IPR001647">
    <property type="entry name" value="HTH_TetR"/>
</dbReference>
<dbReference type="Proteomes" id="UP000565579">
    <property type="component" value="Unassembled WGS sequence"/>
</dbReference>
<accession>A0A7X0NW80</accession>
<comment type="caution">
    <text evidence="4">The sequence shown here is derived from an EMBL/GenBank/DDBJ whole genome shotgun (WGS) entry which is preliminary data.</text>
</comment>
<evidence type="ECO:0000313" key="4">
    <source>
        <dbReference type="EMBL" id="MBB6550536.1"/>
    </source>
</evidence>
<keyword evidence="5" id="KW-1185">Reference proteome</keyword>
<name>A0A7X0NW80_9ACTN</name>
<dbReference type="SUPFAM" id="SSF46689">
    <property type="entry name" value="Homeodomain-like"/>
    <property type="match status" value="1"/>
</dbReference>
<organism evidence="4 5">
    <name type="scientific">Nonomuraea rubra</name>
    <dbReference type="NCBI Taxonomy" id="46180"/>
    <lineage>
        <taxon>Bacteria</taxon>
        <taxon>Bacillati</taxon>
        <taxon>Actinomycetota</taxon>
        <taxon>Actinomycetes</taxon>
        <taxon>Streptosporangiales</taxon>
        <taxon>Streptosporangiaceae</taxon>
        <taxon>Nonomuraea</taxon>
    </lineage>
</organism>
<dbReference type="GO" id="GO:0003700">
    <property type="term" value="F:DNA-binding transcription factor activity"/>
    <property type="evidence" value="ECO:0007669"/>
    <property type="project" value="TreeGrafter"/>
</dbReference>
<evidence type="ECO:0000256" key="2">
    <source>
        <dbReference type="PROSITE-ProRule" id="PRU00335"/>
    </source>
</evidence>